<gene>
    <name evidence="1" type="ORF">K444DRAFT_363486</name>
</gene>
<dbReference type="Proteomes" id="UP000235371">
    <property type="component" value="Unassembled WGS sequence"/>
</dbReference>
<evidence type="ECO:0000313" key="1">
    <source>
        <dbReference type="EMBL" id="PMD61087.1"/>
    </source>
</evidence>
<dbReference type="AlphaFoldDB" id="A0A2J6TDI4"/>
<keyword evidence="2" id="KW-1185">Reference proteome</keyword>
<dbReference type="RefSeq" id="XP_024737991.1">
    <property type="nucleotide sequence ID" value="XM_024872208.1"/>
</dbReference>
<dbReference type="InParanoid" id="A0A2J6TDI4"/>
<evidence type="ECO:0000313" key="2">
    <source>
        <dbReference type="Proteomes" id="UP000235371"/>
    </source>
</evidence>
<dbReference type="OrthoDB" id="538223at2759"/>
<organism evidence="1 2">
    <name type="scientific">Hyaloscypha bicolor E</name>
    <dbReference type="NCBI Taxonomy" id="1095630"/>
    <lineage>
        <taxon>Eukaryota</taxon>
        <taxon>Fungi</taxon>
        <taxon>Dikarya</taxon>
        <taxon>Ascomycota</taxon>
        <taxon>Pezizomycotina</taxon>
        <taxon>Leotiomycetes</taxon>
        <taxon>Helotiales</taxon>
        <taxon>Hyaloscyphaceae</taxon>
        <taxon>Hyaloscypha</taxon>
        <taxon>Hyaloscypha bicolor</taxon>
    </lineage>
</organism>
<reference evidence="1 2" key="1">
    <citation type="submission" date="2016-04" db="EMBL/GenBank/DDBJ databases">
        <title>A degradative enzymes factory behind the ericoid mycorrhizal symbiosis.</title>
        <authorList>
            <consortium name="DOE Joint Genome Institute"/>
            <person name="Martino E."/>
            <person name="Morin E."/>
            <person name="Grelet G."/>
            <person name="Kuo A."/>
            <person name="Kohler A."/>
            <person name="Daghino S."/>
            <person name="Barry K."/>
            <person name="Choi C."/>
            <person name="Cichocki N."/>
            <person name="Clum A."/>
            <person name="Copeland A."/>
            <person name="Hainaut M."/>
            <person name="Haridas S."/>
            <person name="Labutti K."/>
            <person name="Lindquist E."/>
            <person name="Lipzen A."/>
            <person name="Khouja H.-R."/>
            <person name="Murat C."/>
            <person name="Ohm R."/>
            <person name="Olson A."/>
            <person name="Spatafora J."/>
            <person name="Veneault-Fourrey C."/>
            <person name="Henrissat B."/>
            <person name="Grigoriev I."/>
            <person name="Martin F."/>
            <person name="Perotto S."/>
        </authorList>
    </citation>
    <scope>NUCLEOTIDE SEQUENCE [LARGE SCALE GENOMIC DNA]</scope>
    <source>
        <strain evidence="1 2">E</strain>
    </source>
</reference>
<name>A0A2J6TDI4_9HELO</name>
<dbReference type="GeneID" id="36580289"/>
<accession>A0A2J6TDI4</accession>
<protein>
    <submittedName>
        <fullName evidence="1">Uncharacterized protein</fullName>
    </submittedName>
</protein>
<proteinExistence type="predicted"/>
<sequence length="56" mass="5955">MASTGKSTIEHTVARDYFEQGQLAASFFSKGSEDIGNISKFVSTIAAQLGIYIAPV</sequence>
<dbReference type="EMBL" id="KZ613786">
    <property type="protein sequence ID" value="PMD61087.1"/>
    <property type="molecule type" value="Genomic_DNA"/>
</dbReference>